<dbReference type="AlphaFoldDB" id="A0AAV8Y7T7"/>
<keyword evidence="2" id="KW-1185">Reference proteome</keyword>
<accession>A0AAV8Y7T7</accession>
<organism evidence="1 2">
    <name type="scientific">Aromia moschata</name>
    <dbReference type="NCBI Taxonomy" id="1265417"/>
    <lineage>
        <taxon>Eukaryota</taxon>
        <taxon>Metazoa</taxon>
        <taxon>Ecdysozoa</taxon>
        <taxon>Arthropoda</taxon>
        <taxon>Hexapoda</taxon>
        <taxon>Insecta</taxon>
        <taxon>Pterygota</taxon>
        <taxon>Neoptera</taxon>
        <taxon>Endopterygota</taxon>
        <taxon>Coleoptera</taxon>
        <taxon>Polyphaga</taxon>
        <taxon>Cucujiformia</taxon>
        <taxon>Chrysomeloidea</taxon>
        <taxon>Cerambycidae</taxon>
        <taxon>Cerambycinae</taxon>
        <taxon>Callichromatini</taxon>
        <taxon>Aromia</taxon>
    </lineage>
</organism>
<evidence type="ECO:0000313" key="2">
    <source>
        <dbReference type="Proteomes" id="UP001162162"/>
    </source>
</evidence>
<evidence type="ECO:0000313" key="1">
    <source>
        <dbReference type="EMBL" id="KAJ8947011.1"/>
    </source>
</evidence>
<proteinExistence type="predicted"/>
<gene>
    <name evidence="1" type="ORF">NQ318_019092</name>
</gene>
<sequence length="302" mass="35366">MEKWKQFDPRGGINQFNYNDEYFQQHEGTAMGNSLSPFIANIVMSKETEANDKFEYFPRVWFSLILCEHVRLIADFKQLVLMSYTELKRKLGYVENQSKLRDLDLGFGFSASKTFVKIYSGFWVKILSASVKYIGHVGEDFKGSYNFKHKSNEENYKRNVTLHMQSLEGQEKLYFRFYNFVHFQRGVKYRVTVLRGQRFISAVVSGKETGDVKDLPKLGRPKITQDKKIDIVLSMEENPQSTSTLVASENKIVQELNEDDPDRRLQFFCETMMNLCQTNPNLYQQTLFSDEATKHILNIRRN</sequence>
<dbReference type="Proteomes" id="UP001162162">
    <property type="component" value="Unassembled WGS sequence"/>
</dbReference>
<comment type="caution">
    <text evidence="1">The sequence shown here is derived from an EMBL/GenBank/DDBJ whole genome shotgun (WGS) entry which is preliminary data.</text>
</comment>
<reference evidence="1" key="1">
    <citation type="journal article" date="2023" name="Insect Mol. Biol.">
        <title>Genome sequencing provides insights into the evolution of gene families encoding plant cell wall-degrading enzymes in longhorned beetles.</title>
        <authorList>
            <person name="Shin N.R."/>
            <person name="Okamura Y."/>
            <person name="Kirsch R."/>
            <person name="Pauchet Y."/>
        </authorList>
    </citation>
    <scope>NUCLEOTIDE SEQUENCE</scope>
    <source>
        <strain evidence="1">AMC_N1</strain>
    </source>
</reference>
<protein>
    <submittedName>
        <fullName evidence="1">Uncharacterized protein</fullName>
    </submittedName>
</protein>
<name>A0AAV8Y7T7_9CUCU</name>
<dbReference type="EMBL" id="JAPWTK010000171">
    <property type="protein sequence ID" value="KAJ8947011.1"/>
    <property type="molecule type" value="Genomic_DNA"/>
</dbReference>